<dbReference type="PANTHER" id="PTHR32194:SF2">
    <property type="entry name" value="PROTEASOME SUBUNIT BETA TYPE-1"/>
    <property type="match status" value="1"/>
</dbReference>
<sequence>MECSFGITGKGYTIIASDSTAGRSIIKMKSDEDKQRQLSKHLVMAYSGESGDTVQFAEYVERNLRLYGIRHHVELRPQSAAAWIRKTLAESLRSRKPYQVNMLLAGFDLPTATPALYWIDYLGTLAIVPFAAHGYGAHFCLSTMDRYHSPDMSLEDGLKLLQRCIGELKQRFIVDLGKWNVRVIDHEGIRQVELQETDIPAPA</sequence>
<dbReference type="FunCoup" id="A0A066WS80">
    <property type="interactions" value="476"/>
</dbReference>
<dbReference type="InParanoid" id="A0A066WS80"/>
<dbReference type="HOGENOM" id="CLU_035750_12_1_1"/>
<keyword evidence="3 5" id="KW-0539">Nucleus</keyword>
<evidence type="ECO:0000256" key="1">
    <source>
        <dbReference type="ARBA" id="ARBA00022490"/>
    </source>
</evidence>
<dbReference type="InterPro" id="IPR001353">
    <property type="entry name" value="Proteasome_sua/b"/>
</dbReference>
<dbReference type="Pfam" id="PF00227">
    <property type="entry name" value="Proteasome"/>
    <property type="match status" value="1"/>
</dbReference>
<dbReference type="GO" id="GO:0019774">
    <property type="term" value="C:proteasome core complex, beta-subunit complex"/>
    <property type="evidence" value="ECO:0007669"/>
    <property type="project" value="UniProtKB-ARBA"/>
</dbReference>
<comment type="caution">
    <text evidence="6">The sequence shown here is derived from an EMBL/GenBank/DDBJ whole genome shotgun (WGS) entry which is preliminary data.</text>
</comment>
<evidence type="ECO:0000313" key="6">
    <source>
        <dbReference type="EMBL" id="KDN53545.1"/>
    </source>
</evidence>
<comment type="subcellular location">
    <subcellularLocation>
        <location evidence="5">Cytoplasm</location>
    </subcellularLocation>
    <subcellularLocation>
        <location evidence="5">Nucleus</location>
    </subcellularLocation>
</comment>
<keyword evidence="1 5" id="KW-0963">Cytoplasm</keyword>
<keyword evidence="6" id="KW-0378">Hydrolase</keyword>
<dbReference type="GO" id="GO:0016787">
    <property type="term" value="F:hydrolase activity"/>
    <property type="evidence" value="ECO:0007669"/>
    <property type="project" value="UniProtKB-KW"/>
</dbReference>
<evidence type="ECO:0000256" key="5">
    <source>
        <dbReference type="RuleBase" id="RU004203"/>
    </source>
</evidence>
<dbReference type="PROSITE" id="PS51476">
    <property type="entry name" value="PROTEASOME_BETA_2"/>
    <property type="match status" value="1"/>
</dbReference>
<dbReference type="GO" id="GO:0005634">
    <property type="term" value="C:nucleus"/>
    <property type="evidence" value="ECO:0007669"/>
    <property type="project" value="UniProtKB-SubCell"/>
</dbReference>
<accession>A0A066WS80</accession>
<dbReference type="Proteomes" id="UP000027361">
    <property type="component" value="Unassembled WGS sequence"/>
</dbReference>
<dbReference type="EMBL" id="JMSN01000001">
    <property type="protein sequence ID" value="KDN53545.1"/>
    <property type="molecule type" value="Genomic_DNA"/>
</dbReference>
<dbReference type="InterPro" id="IPR035206">
    <property type="entry name" value="Proteasome_beta2"/>
</dbReference>
<dbReference type="SUPFAM" id="SSF56235">
    <property type="entry name" value="N-terminal nucleophile aminohydrolases (Ntn hydrolases)"/>
    <property type="match status" value="1"/>
</dbReference>
<evidence type="ECO:0000256" key="3">
    <source>
        <dbReference type="ARBA" id="ARBA00023242"/>
    </source>
</evidence>
<comment type="subunit">
    <text evidence="4">The 26S proteasome consists of a 20S proteasome core and two 19S regulatory subunits. The 20S proteasome core is composed of 28 subunits that are arranged in four stacked rings, resulting in a barrel-shaped structure. The two end rings are each formed by seven alpha subunits, and the two central rings are each formed by seven beta subunits. The catalytic chamber with the active sites is on the inside of the barrel.</text>
</comment>
<proteinExistence type="inferred from homology"/>
<reference evidence="6 7" key="1">
    <citation type="submission" date="2014-05" db="EMBL/GenBank/DDBJ databases">
        <title>Draft genome sequence of a rare smut relative, Tilletiaria anomala UBC 951.</title>
        <authorList>
            <consortium name="DOE Joint Genome Institute"/>
            <person name="Toome M."/>
            <person name="Kuo A."/>
            <person name="Henrissat B."/>
            <person name="Lipzen A."/>
            <person name="Tritt A."/>
            <person name="Yoshinaga Y."/>
            <person name="Zane M."/>
            <person name="Barry K."/>
            <person name="Grigoriev I.V."/>
            <person name="Spatafora J.W."/>
            <person name="Aimea M.C."/>
        </authorList>
    </citation>
    <scope>NUCLEOTIDE SEQUENCE [LARGE SCALE GENOMIC DNA]</scope>
    <source>
        <strain evidence="6 7">UBC 951</strain>
    </source>
</reference>
<dbReference type="InterPro" id="IPR016050">
    <property type="entry name" value="Proteasome_bsu_CS"/>
</dbReference>
<comment type="subunit">
    <text evidence="5">Component of the proteasome complex.</text>
</comment>
<evidence type="ECO:0000313" key="7">
    <source>
        <dbReference type="Proteomes" id="UP000027361"/>
    </source>
</evidence>
<evidence type="ECO:0000256" key="4">
    <source>
        <dbReference type="ARBA" id="ARBA00026071"/>
    </source>
</evidence>
<dbReference type="RefSeq" id="XP_013246415.1">
    <property type="nucleotide sequence ID" value="XM_013390961.1"/>
</dbReference>
<dbReference type="Gene3D" id="3.60.20.10">
    <property type="entry name" value="Glutamine Phosphoribosylpyrophosphate, subunit 1, domain 1"/>
    <property type="match status" value="1"/>
</dbReference>
<dbReference type="STRING" id="1037660.A0A066WS80"/>
<dbReference type="PANTHER" id="PTHR32194">
    <property type="entry name" value="METALLOPROTEASE TLDD"/>
    <property type="match status" value="1"/>
</dbReference>
<protein>
    <recommendedName>
        <fullName evidence="5">Proteasome subunit beta</fullName>
    </recommendedName>
</protein>
<name>A0A066WS80_TILAU</name>
<organism evidence="6 7">
    <name type="scientific">Tilletiaria anomala (strain ATCC 24038 / CBS 436.72 / UBC 951)</name>
    <dbReference type="NCBI Taxonomy" id="1037660"/>
    <lineage>
        <taxon>Eukaryota</taxon>
        <taxon>Fungi</taxon>
        <taxon>Dikarya</taxon>
        <taxon>Basidiomycota</taxon>
        <taxon>Ustilaginomycotina</taxon>
        <taxon>Exobasidiomycetes</taxon>
        <taxon>Georgefischeriales</taxon>
        <taxon>Tilletiariaceae</taxon>
        <taxon>Tilletiaria</taxon>
    </lineage>
</organism>
<comment type="function">
    <text evidence="5">Component of the proteasome, a multicatalytic proteinase complex which is characterized by its ability to cleave peptides with Arg, Phe, Tyr, Leu, and Glu adjacent to the leaving group at neutral or slightly basic pH. The proteasome has an ATP-dependent proteolytic activity.</text>
</comment>
<dbReference type="PROSITE" id="PS00854">
    <property type="entry name" value="PROTEASOME_BETA_1"/>
    <property type="match status" value="1"/>
</dbReference>
<dbReference type="GeneID" id="25263438"/>
<dbReference type="InterPro" id="IPR029055">
    <property type="entry name" value="Ntn_hydrolases_N"/>
</dbReference>
<keyword evidence="7" id="KW-1185">Reference proteome</keyword>
<dbReference type="AlphaFoldDB" id="A0A066WS80"/>
<dbReference type="InterPro" id="IPR023333">
    <property type="entry name" value="Proteasome_suB-type"/>
</dbReference>
<dbReference type="OrthoDB" id="268428at2759"/>
<evidence type="ECO:0000256" key="2">
    <source>
        <dbReference type="ARBA" id="ARBA00022942"/>
    </source>
</evidence>
<gene>
    <name evidence="6" type="ORF">K437DRAFT_252907</name>
</gene>
<comment type="similarity">
    <text evidence="5">Belongs to the peptidase T1B family.</text>
</comment>
<dbReference type="CDD" id="cd03758">
    <property type="entry name" value="proteasome_beta_type_2"/>
    <property type="match status" value="1"/>
</dbReference>
<dbReference type="FunFam" id="3.60.20.10:FF:000008">
    <property type="entry name" value="Proteasome subunit beta type-4"/>
    <property type="match status" value="1"/>
</dbReference>
<dbReference type="OMA" id="MKRDHDK"/>
<dbReference type="GO" id="GO:0010498">
    <property type="term" value="P:proteasomal protein catabolic process"/>
    <property type="evidence" value="ECO:0007669"/>
    <property type="project" value="InterPro"/>
</dbReference>
<dbReference type="GO" id="GO:0005737">
    <property type="term" value="C:cytoplasm"/>
    <property type="evidence" value="ECO:0007669"/>
    <property type="project" value="UniProtKB-SubCell"/>
</dbReference>
<keyword evidence="2 5" id="KW-0647">Proteasome</keyword>